<dbReference type="EMBL" id="AP024271">
    <property type="protein sequence ID" value="BCP67181.1"/>
    <property type="molecule type" value="Genomic_DNA"/>
</dbReference>
<dbReference type="InterPro" id="IPR005537">
    <property type="entry name" value="RAMP_III_fam"/>
</dbReference>
<dbReference type="Pfam" id="PF03787">
    <property type="entry name" value="RAMPs"/>
    <property type="match status" value="1"/>
</dbReference>
<keyword evidence="1" id="KW-0051">Antiviral defense</keyword>
<dbReference type="GO" id="GO:0051607">
    <property type="term" value="P:defense response to virus"/>
    <property type="evidence" value="ECO:0007669"/>
    <property type="project" value="UniProtKB-KW"/>
</dbReference>
<proteinExistence type="predicted"/>
<protein>
    <recommendedName>
        <fullName evidence="2">CRISPR type III-associated protein domain-containing protein</fullName>
    </recommendedName>
</protein>
<gene>
    <name evidence="3" type="ORF">TthHB5018_b21150</name>
</gene>
<geneLocation type="plasmid" evidence="3 4">
    <name>pHB5018b</name>
</geneLocation>
<organism evidence="3 4">
    <name type="scientific">Thermus thermophilus</name>
    <dbReference type="NCBI Taxonomy" id="274"/>
    <lineage>
        <taxon>Bacteria</taxon>
        <taxon>Thermotogati</taxon>
        <taxon>Deinococcota</taxon>
        <taxon>Deinococci</taxon>
        <taxon>Thermales</taxon>
        <taxon>Thermaceae</taxon>
        <taxon>Thermus</taxon>
    </lineage>
</organism>
<sequence>MEPKEWKLKALTNIWTGDNKGKGDRLVPTGLMGSLRWWFEVLVRGLGGKACDPTAENVRCPNKDKEPHKAGHHCVVCVLRP</sequence>
<name>A0A7R7TGJ2_THETH</name>
<dbReference type="RefSeq" id="WP_201351456.1">
    <property type="nucleotide sequence ID" value="NZ_AP024271.1"/>
</dbReference>
<accession>A0A7R7TGJ2</accession>
<dbReference type="Proteomes" id="UP000596099">
    <property type="component" value="Plasmid pHB5018b"/>
</dbReference>
<evidence type="ECO:0000256" key="1">
    <source>
        <dbReference type="ARBA" id="ARBA00023118"/>
    </source>
</evidence>
<evidence type="ECO:0000313" key="4">
    <source>
        <dbReference type="Proteomes" id="UP000596099"/>
    </source>
</evidence>
<dbReference type="NCBIfam" id="TIGR01894">
    <property type="entry name" value="cas_TM1795_cmr1"/>
    <property type="match status" value="1"/>
</dbReference>
<evidence type="ECO:0000313" key="3">
    <source>
        <dbReference type="EMBL" id="BCP67181.1"/>
    </source>
</evidence>
<feature type="domain" description="CRISPR type III-associated protein" evidence="2">
    <location>
        <begin position="7"/>
        <end position="59"/>
    </location>
</feature>
<reference evidence="4" key="1">
    <citation type="submission" date="2021-01" db="EMBL/GenBank/DDBJ databases">
        <title>Complete Genome Sequence of Thermus thermophilus Strain HB5018, Isolated from Mine Onsen Hot Spring.</title>
        <authorList>
            <person name="Miyazaki K."/>
            <person name="Moriya T."/>
            <person name="Nemoto N."/>
            <person name="Oshima T."/>
            <person name="Yura K."/>
            <person name="Bessho Y."/>
        </authorList>
    </citation>
    <scope>NUCLEOTIDE SEQUENCE [LARGE SCALE GENOMIC DNA]</scope>
    <source>
        <strain evidence="4">HB5018</strain>
        <plasmid evidence="4">pHB5018b</plasmid>
    </source>
</reference>
<dbReference type="AlphaFoldDB" id="A0A7R7TGJ2"/>
<dbReference type="InterPro" id="IPR007522">
    <property type="entry name" value="CRISPR-assoc_prot_TM1795"/>
</dbReference>
<evidence type="ECO:0000259" key="2">
    <source>
        <dbReference type="Pfam" id="PF03787"/>
    </source>
</evidence>
<keyword evidence="3" id="KW-0614">Plasmid</keyword>